<feature type="region of interest" description="Disordered" evidence="2">
    <location>
        <begin position="249"/>
        <end position="271"/>
    </location>
</feature>
<evidence type="ECO:0000256" key="2">
    <source>
        <dbReference type="SAM" id="MobiDB-lite"/>
    </source>
</evidence>
<keyword evidence="3" id="KW-1133">Transmembrane helix</keyword>
<feature type="transmembrane region" description="Helical" evidence="3">
    <location>
        <begin position="298"/>
        <end position="315"/>
    </location>
</feature>
<keyword evidence="1" id="KW-0175">Coiled coil</keyword>
<name>A0A381NVI2_9ZZZZ</name>
<evidence type="ECO:0000256" key="1">
    <source>
        <dbReference type="SAM" id="Coils"/>
    </source>
</evidence>
<feature type="coiled-coil region" evidence="1">
    <location>
        <begin position="144"/>
        <end position="195"/>
    </location>
</feature>
<feature type="transmembrane region" description="Helical" evidence="3">
    <location>
        <begin position="275"/>
        <end position="292"/>
    </location>
</feature>
<dbReference type="EMBL" id="UINC01000631">
    <property type="protein sequence ID" value="SUZ58612.1"/>
    <property type="molecule type" value="Genomic_DNA"/>
</dbReference>
<feature type="region of interest" description="Disordered" evidence="2">
    <location>
        <begin position="48"/>
        <end position="68"/>
    </location>
</feature>
<organism evidence="4">
    <name type="scientific">marine metagenome</name>
    <dbReference type="NCBI Taxonomy" id="408172"/>
    <lineage>
        <taxon>unclassified sequences</taxon>
        <taxon>metagenomes</taxon>
        <taxon>ecological metagenomes</taxon>
    </lineage>
</organism>
<protein>
    <recommendedName>
        <fullName evidence="5">Rad50/SbcC-type AAA domain-containing protein</fullName>
    </recommendedName>
</protein>
<keyword evidence="3" id="KW-0472">Membrane</keyword>
<dbReference type="PANTHER" id="PTHR41259">
    <property type="entry name" value="DOUBLE-STRAND BREAK REPAIR RAD50 ATPASE, PUTATIVE-RELATED"/>
    <property type="match status" value="1"/>
</dbReference>
<gene>
    <name evidence="4" type="ORF">METZ01_LOCUS11466</name>
</gene>
<accession>A0A381NVI2</accession>
<reference evidence="4" key="1">
    <citation type="submission" date="2018-05" db="EMBL/GenBank/DDBJ databases">
        <authorList>
            <person name="Lanie J.A."/>
            <person name="Ng W.-L."/>
            <person name="Kazmierczak K.M."/>
            <person name="Andrzejewski T.M."/>
            <person name="Davidsen T.M."/>
            <person name="Wayne K.J."/>
            <person name="Tettelin H."/>
            <person name="Glass J.I."/>
            <person name="Rusch D."/>
            <person name="Podicherti R."/>
            <person name="Tsui H.-C.T."/>
            <person name="Winkler M.E."/>
        </authorList>
    </citation>
    <scope>NUCLEOTIDE SEQUENCE</scope>
</reference>
<feature type="coiled-coil region" evidence="1">
    <location>
        <begin position="322"/>
        <end position="353"/>
    </location>
</feature>
<sequence>MNFVRAMLYGFRSSRSRHGPRYEPLRGGKHGGYLEIHDDGKTFRITRTEDGSSPGDLQITDESGKELSKPKDTLEKFLNDTSQPLYEDVFAFGLSALQGFLDNDEILKAGMATSGIDPRGFQKKLEKEDDKYFRKNHRKKSRVVHDLLADIEELQTEIKHLEERPKDYSRLLEKRESLKADLVDLDDELKKRRDKVKTAELHKNAWPSYKDLLNAESALKAFNVSTGEAKTAEKIHAQLIEELAEKERELQDPKNNLQSDGGSPRDPGTGKKAKLIGPVALAFVGLALVGLALWKQSWPAGMAGMVAAIGAYFLYRQIETLKEKEVNQNKAEQNKLQSVKDQLKELKEKYEKAWLIFNAKANEQEDVNDLRASLENIGTKNESERLLLDAQTAVETTGEDDSALNKAIGRIEANMTQLEGDVDLDTLLLKREQKRTDLKSAIEMWAELTVTAKLFNLAMEAYEKNDQDSIVERASKYFSIMTQEAYSQVLVPRGEQDKKKIRVEATASGNRKEPDELSQATKEQLYLAMRLANASHYAERCVALPLITDDILVNFDEDRAKAAAKLLVTYAADGHQVLLFTCHRRMVDIFKAQAPHAQVHELPKLS</sequence>
<dbReference type="InterPro" id="IPR027417">
    <property type="entry name" value="P-loop_NTPase"/>
</dbReference>
<evidence type="ECO:0000256" key="3">
    <source>
        <dbReference type="SAM" id="Phobius"/>
    </source>
</evidence>
<keyword evidence="3" id="KW-0812">Transmembrane</keyword>
<proteinExistence type="predicted"/>
<dbReference type="Gene3D" id="3.40.50.300">
    <property type="entry name" value="P-loop containing nucleotide triphosphate hydrolases"/>
    <property type="match status" value="2"/>
</dbReference>
<dbReference type="AlphaFoldDB" id="A0A381NVI2"/>
<evidence type="ECO:0000313" key="4">
    <source>
        <dbReference type="EMBL" id="SUZ58612.1"/>
    </source>
</evidence>
<dbReference type="PANTHER" id="PTHR41259:SF1">
    <property type="entry name" value="DOUBLE-STRAND BREAK REPAIR RAD50 ATPASE, PUTATIVE-RELATED"/>
    <property type="match status" value="1"/>
</dbReference>
<evidence type="ECO:0008006" key="5">
    <source>
        <dbReference type="Google" id="ProtNLM"/>
    </source>
</evidence>